<reference evidence="2" key="1">
    <citation type="journal article" date="2020" name="Nature">
        <title>Giant virus diversity and host interactions through global metagenomics.</title>
        <authorList>
            <person name="Schulz F."/>
            <person name="Roux S."/>
            <person name="Paez-Espino D."/>
            <person name="Jungbluth S."/>
            <person name="Walsh D.A."/>
            <person name="Denef V.J."/>
            <person name="McMahon K.D."/>
            <person name="Konstantinidis K.T."/>
            <person name="Eloe-Fadrosh E.A."/>
            <person name="Kyrpides N.C."/>
            <person name="Woyke T."/>
        </authorList>
    </citation>
    <scope>NUCLEOTIDE SEQUENCE</scope>
    <source>
        <strain evidence="2">GVMAG-M-3300023184-24</strain>
    </source>
</reference>
<dbReference type="SUPFAM" id="SSF50199">
    <property type="entry name" value="Staphylococcal nuclease"/>
    <property type="match status" value="1"/>
</dbReference>
<dbReference type="Gene3D" id="2.40.50.90">
    <property type="match status" value="1"/>
</dbReference>
<dbReference type="EMBL" id="MN740110">
    <property type="protein sequence ID" value="QHT88166.1"/>
    <property type="molecule type" value="Genomic_DNA"/>
</dbReference>
<dbReference type="InterPro" id="IPR016071">
    <property type="entry name" value="Staphylococal_nuclease_OB-fold"/>
</dbReference>
<accession>A0A6C0I740</accession>
<evidence type="ECO:0000313" key="2">
    <source>
        <dbReference type="EMBL" id="QHT88166.1"/>
    </source>
</evidence>
<sequence length="183" mass="21272">MSKIINKNNKMKQLEEMFKNYDNNTTPSFSLNGQKMWGRVVSLYDGDTLTIALNVFTGIYKFSVRMSGIDTCEIKSKNDKNKEMACNARSRLLSLVTGKDVSEMTPLNDRKKINLYLNKGMYFVWVECQDFDKYGRLLANIYKDENDQPENSFSAILIRDKLAYEYKGDTKLTEDEQMECLKQ</sequence>
<dbReference type="Pfam" id="PF00565">
    <property type="entry name" value="SNase"/>
    <property type="match status" value="1"/>
</dbReference>
<proteinExistence type="predicted"/>
<dbReference type="AlphaFoldDB" id="A0A6C0I740"/>
<name>A0A6C0I740_9ZZZZ</name>
<organism evidence="2">
    <name type="scientific">viral metagenome</name>
    <dbReference type="NCBI Taxonomy" id="1070528"/>
    <lineage>
        <taxon>unclassified sequences</taxon>
        <taxon>metagenomes</taxon>
        <taxon>organismal metagenomes</taxon>
    </lineage>
</organism>
<protein>
    <recommendedName>
        <fullName evidence="1">TNase-like domain-containing protein</fullName>
    </recommendedName>
</protein>
<evidence type="ECO:0000259" key="1">
    <source>
        <dbReference type="Pfam" id="PF00565"/>
    </source>
</evidence>
<dbReference type="InterPro" id="IPR035437">
    <property type="entry name" value="SNase_OB-fold_sf"/>
</dbReference>
<feature type="domain" description="TNase-like" evidence="1">
    <location>
        <begin position="64"/>
        <end position="178"/>
    </location>
</feature>